<evidence type="ECO:0000313" key="12">
    <source>
        <dbReference type="Proteomes" id="UP000051952"/>
    </source>
</evidence>
<dbReference type="GO" id="GO:0004651">
    <property type="term" value="F:polynucleotide 5'-phosphatase activity"/>
    <property type="evidence" value="ECO:0007669"/>
    <property type="project" value="InterPro"/>
</dbReference>
<dbReference type="Gene3D" id="3.20.100.10">
    <property type="entry name" value="mRNA triphosphatase Cet1-like"/>
    <property type="match status" value="1"/>
</dbReference>
<evidence type="ECO:0000256" key="6">
    <source>
        <dbReference type="ARBA" id="ARBA00023242"/>
    </source>
</evidence>
<evidence type="ECO:0000313" key="11">
    <source>
        <dbReference type="EMBL" id="CUG91954.1"/>
    </source>
</evidence>
<evidence type="ECO:0000256" key="4">
    <source>
        <dbReference type="ARBA" id="ARBA00022664"/>
    </source>
</evidence>
<evidence type="ECO:0000256" key="9">
    <source>
        <dbReference type="SAM" id="MobiDB-lite"/>
    </source>
</evidence>
<dbReference type="Proteomes" id="UP000051952">
    <property type="component" value="Unassembled WGS sequence"/>
</dbReference>
<evidence type="ECO:0000259" key="10">
    <source>
        <dbReference type="Pfam" id="PF02940"/>
    </source>
</evidence>
<evidence type="ECO:0000256" key="2">
    <source>
        <dbReference type="ARBA" id="ARBA00004123"/>
    </source>
</evidence>
<dbReference type="EC" id="3.6.1.74" evidence="7"/>
<dbReference type="InterPro" id="IPR040343">
    <property type="entry name" value="Cet1/Ctl1"/>
</dbReference>
<feature type="domain" description="mRNA triphosphatase Cet1-like" evidence="10">
    <location>
        <begin position="44"/>
        <end position="241"/>
    </location>
</feature>
<evidence type="ECO:0000256" key="1">
    <source>
        <dbReference type="ARBA" id="ARBA00001946"/>
    </source>
</evidence>
<dbReference type="GO" id="GO:0006397">
    <property type="term" value="P:mRNA processing"/>
    <property type="evidence" value="ECO:0007669"/>
    <property type="project" value="UniProtKB-KW"/>
</dbReference>
<dbReference type="Pfam" id="PF02940">
    <property type="entry name" value="mRNA_triPase"/>
    <property type="match status" value="1"/>
</dbReference>
<evidence type="ECO:0000256" key="8">
    <source>
        <dbReference type="ARBA" id="ARBA00047740"/>
    </source>
</evidence>
<evidence type="ECO:0000256" key="5">
    <source>
        <dbReference type="ARBA" id="ARBA00022801"/>
    </source>
</evidence>
<dbReference type="InterPro" id="IPR004206">
    <property type="entry name" value="mRNA_triPase_Cet1"/>
</dbReference>
<gene>
    <name evidence="11" type="ORF">BSAL_34945</name>
</gene>
<evidence type="ECO:0000256" key="7">
    <source>
        <dbReference type="ARBA" id="ARBA00035028"/>
    </source>
</evidence>
<dbReference type="GO" id="GO:0005634">
    <property type="term" value="C:nucleus"/>
    <property type="evidence" value="ECO:0007669"/>
    <property type="project" value="UniProtKB-SubCell"/>
</dbReference>
<dbReference type="AlphaFoldDB" id="A0A0S4JKB2"/>
<comment type="similarity">
    <text evidence="3">Belongs to the fungal TPase family.</text>
</comment>
<keyword evidence="4" id="KW-0507">mRNA processing</keyword>
<dbReference type="SUPFAM" id="SSF55154">
    <property type="entry name" value="CYTH-like phosphatases"/>
    <property type="match status" value="1"/>
</dbReference>
<organism evidence="11 12">
    <name type="scientific">Bodo saltans</name>
    <name type="common">Flagellated protozoan</name>
    <dbReference type="NCBI Taxonomy" id="75058"/>
    <lineage>
        <taxon>Eukaryota</taxon>
        <taxon>Discoba</taxon>
        <taxon>Euglenozoa</taxon>
        <taxon>Kinetoplastea</taxon>
        <taxon>Metakinetoplastina</taxon>
        <taxon>Eubodonida</taxon>
        <taxon>Bodonidae</taxon>
        <taxon>Bodo</taxon>
    </lineage>
</organism>
<evidence type="ECO:0000256" key="3">
    <source>
        <dbReference type="ARBA" id="ARBA00006345"/>
    </source>
</evidence>
<keyword evidence="12" id="KW-1185">Reference proteome</keyword>
<dbReference type="EMBL" id="CYKH01001984">
    <property type="protein sequence ID" value="CUG91954.1"/>
    <property type="molecule type" value="Genomic_DNA"/>
</dbReference>
<comment type="catalytic activity">
    <reaction evidence="8">
        <text>a 5'-end triphospho-ribonucleoside in mRNA + H2O = a 5'-end diphospho-ribonucleoside in mRNA + phosphate + H(+)</text>
        <dbReference type="Rhea" id="RHEA:67004"/>
        <dbReference type="Rhea" id="RHEA-COMP:17164"/>
        <dbReference type="Rhea" id="RHEA-COMP:17165"/>
        <dbReference type="ChEBI" id="CHEBI:15377"/>
        <dbReference type="ChEBI" id="CHEBI:15378"/>
        <dbReference type="ChEBI" id="CHEBI:43474"/>
        <dbReference type="ChEBI" id="CHEBI:167616"/>
        <dbReference type="ChEBI" id="CHEBI:167618"/>
        <dbReference type="EC" id="3.6.1.74"/>
    </reaction>
    <physiologicalReaction direction="left-to-right" evidence="8">
        <dbReference type="Rhea" id="RHEA:67005"/>
    </physiologicalReaction>
</comment>
<dbReference type="PANTHER" id="PTHR28118">
    <property type="entry name" value="POLYNUCLEOTIDE 5'-TRIPHOSPHATASE-RELATED"/>
    <property type="match status" value="1"/>
</dbReference>
<keyword evidence="5" id="KW-0378">Hydrolase</keyword>
<dbReference type="PANTHER" id="PTHR28118:SF1">
    <property type="entry name" value="POLYNUCLEOTIDE 5'-TRIPHOSPHATASE CTL1-RELATED"/>
    <property type="match status" value="1"/>
</dbReference>
<comment type="cofactor">
    <cofactor evidence="1">
        <name>Mg(2+)</name>
        <dbReference type="ChEBI" id="CHEBI:18420"/>
    </cofactor>
</comment>
<dbReference type="GO" id="GO:0140818">
    <property type="term" value="F:mRNA 5'-triphosphate monophosphatase activity"/>
    <property type="evidence" value="ECO:0007669"/>
    <property type="project" value="UniProtKB-EC"/>
</dbReference>
<dbReference type="CDD" id="cd07470">
    <property type="entry name" value="CYTH-like_mRNA_RTPase"/>
    <property type="match status" value="1"/>
</dbReference>
<keyword evidence="6" id="KW-0539">Nucleus</keyword>
<name>A0A0S4JKB2_BODSA</name>
<comment type="subcellular location">
    <subcellularLocation>
        <location evidence="2">Nucleus</location>
    </subcellularLocation>
</comment>
<proteinExistence type="inferred from homology"/>
<dbReference type="InterPro" id="IPR037009">
    <property type="entry name" value="mRNA_triPase_Cet1_sf"/>
</dbReference>
<accession>A0A0S4JKB2</accession>
<feature type="compositionally biased region" description="Polar residues" evidence="9">
    <location>
        <begin position="10"/>
        <end position="32"/>
    </location>
</feature>
<reference evidence="12" key="1">
    <citation type="submission" date="2015-09" db="EMBL/GenBank/DDBJ databases">
        <authorList>
            <consortium name="Pathogen Informatics"/>
        </authorList>
    </citation>
    <scope>NUCLEOTIDE SEQUENCE [LARGE SCALE GENOMIC DNA]</scope>
    <source>
        <strain evidence="12">Lake Konstanz</strain>
    </source>
</reference>
<dbReference type="InterPro" id="IPR033469">
    <property type="entry name" value="CYTH-like_dom_sf"/>
</dbReference>
<dbReference type="VEuPathDB" id="TriTrypDB:BSAL_34945"/>
<protein>
    <recommendedName>
        <fullName evidence="7">mRNA 5'-phosphatase</fullName>
        <ecNumber evidence="7">3.6.1.74</ecNumber>
    </recommendedName>
</protein>
<sequence length="270" mass="29750">MESRKRSRSPDTQPAENDSATTVPAITTSTAPETVKRLPTTTDQLVMHLFKAVAPHLQKPNLELEVRLCILCDERNQRFRVPIETPAVVTKVKKAEASVAKYDFERIVRVLEEALASAVARAEDGVTPAMKKRETNTRDVVRNGIRESFDPVTGVSLGIIKKQRLVVCDILCPRSRYDLRFALNQEVPIAPSTVQASGGGDSGFVRMKQRTSFEAGPYSFDLTQVRQRVDAQPSLEVEIEAALDSTADLEKALSTVSGLLAKAFSLLEKV</sequence>
<feature type="region of interest" description="Disordered" evidence="9">
    <location>
        <begin position="1"/>
        <end position="36"/>
    </location>
</feature>